<accession>A0A832MVG0</accession>
<name>A0A832MVG0_FERPE</name>
<dbReference type="PANTHER" id="PTHR12526">
    <property type="entry name" value="GLYCOSYLTRANSFERASE"/>
    <property type="match status" value="1"/>
</dbReference>
<comment type="caution">
    <text evidence="1">The sequence shown here is derived from an EMBL/GenBank/DDBJ whole genome shotgun (WGS) entry which is preliminary data.</text>
</comment>
<evidence type="ECO:0000313" key="1">
    <source>
        <dbReference type="EMBL" id="HHD40402.1"/>
    </source>
</evidence>
<dbReference type="AlphaFoldDB" id="A0A832MVG0"/>
<protein>
    <recommendedName>
        <fullName evidence="2">Glycosyltransferase</fullName>
    </recommendedName>
</protein>
<dbReference type="Gene3D" id="3.40.50.2000">
    <property type="entry name" value="Glycogen Phosphorylase B"/>
    <property type="match status" value="2"/>
</dbReference>
<gene>
    <name evidence="1" type="ORF">ENL60_02765</name>
</gene>
<organism evidence="1">
    <name type="scientific">Fervidobacterium pennivorans</name>
    <dbReference type="NCBI Taxonomy" id="93466"/>
    <lineage>
        <taxon>Bacteria</taxon>
        <taxon>Thermotogati</taxon>
        <taxon>Thermotogota</taxon>
        <taxon>Thermotogae</taxon>
        <taxon>Thermotogales</taxon>
        <taxon>Fervidobacteriaceae</taxon>
        <taxon>Fervidobacterium</taxon>
    </lineage>
</organism>
<dbReference type="EMBL" id="DRUO01000222">
    <property type="protein sequence ID" value="HHD40402.1"/>
    <property type="molecule type" value="Genomic_DNA"/>
</dbReference>
<sequence length="427" mass="49692">MKIVIVAPSSPRWSTIGSVRWEKLAKYLSKKHSVYFVTSCFPDKQSFRSFDLGQAHFVEIPLKYFKRAPQLRTSNTPKVAKRKMLSNLARKMKAEFRPFLELFLPVSPGGILFHDYEAYINELNKIISNSERTILFTTYGPWFSLKLGALFKRQYGERVVWIADFRDPSFNIPESIVSRLPVFKHATKKILTMVDGVLVVTKKMVKDYEEIVGSKVFFLPNGYDEKVFLESWVESSSESLRIVYTGSFHPRMVELTPFILGLLNLKEREKNVYSRLRFVYAGKDYNYVQQLFRKFSLVDILDNRGFIPRDEALRVQAEADILLLIAYTGNDSQEGSAIRTGKVYEYLATGKPILAIAPKNWEMREEIEGDGVSKVFDKSEPQEMAEYIAWFFTERKQVNLKRREEVISPYFYENLSKRLEEIIRTIS</sequence>
<dbReference type="SUPFAM" id="SSF53756">
    <property type="entry name" value="UDP-Glycosyltransferase/glycogen phosphorylase"/>
    <property type="match status" value="1"/>
</dbReference>
<reference evidence="1" key="1">
    <citation type="journal article" date="2020" name="mSystems">
        <title>Genome- and Community-Level Interaction Insights into Carbon Utilization and Element Cycling Functions of Hydrothermarchaeota in Hydrothermal Sediment.</title>
        <authorList>
            <person name="Zhou Z."/>
            <person name="Liu Y."/>
            <person name="Xu W."/>
            <person name="Pan J."/>
            <person name="Luo Z.H."/>
            <person name="Li M."/>
        </authorList>
    </citation>
    <scope>NUCLEOTIDE SEQUENCE [LARGE SCALE GENOMIC DNA]</scope>
    <source>
        <strain evidence="1">SpSt-101</strain>
    </source>
</reference>
<evidence type="ECO:0008006" key="2">
    <source>
        <dbReference type="Google" id="ProtNLM"/>
    </source>
</evidence>
<proteinExistence type="predicted"/>